<accession>A0A0C2NF85</accession>
<dbReference type="EMBL" id="JWZT01001147">
    <property type="protein sequence ID" value="KII72657.1"/>
    <property type="molecule type" value="Genomic_DNA"/>
</dbReference>
<name>A0A0C2NF85_THEKT</name>
<proteinExistence type="predicted"/>
<reference evidence="1 2" key="1">
    <citation type="journal article" date="2014" name="Genome Biol. Evol.">
        <title>The genome of the myxosporean Thelohanellus kitauei shows adaptations to nutrient acquisition within its fish host.</title>
        <authorList>
            <person name="Yang Y."/>
            <person name="Xiong J."/>
            <person name="Zhou Z."/>
            <person name="Huo F."/>
            <person name="Miao W."/>
            <person name="Ran C."/>
            <person name="Liu Y."/>
            <person name="Zhang J."/>
            <person name="Feng J."/>
            <person name="Wang M."/>
            <person name="Wang M."/>
            <person name="Wang L."/>
            <person name="Yao B."/>
        </authorList>
    </citation>
    <scope>NUCLEOTIDE SEQUENCE [LARGE SCALE GENOMIC DNA]</scope>
    <source>
        <strain evidence="1">Wuqing</strain>
    </source>
</reference>
<protein>
    <submittedName>
        <fullName evidence="1">Uncharacterized protein</fullName>
    </submittedName>
</protein>
<comment type="caution">
    <text evidence="1">The sequence shown here is derived from an EMBL/GenBank/DDBJ whole genome shotgun (WGS) entry which is preliminary data.</text>
</comment>
<dbReference type="Proteomes" id="UP000031668">
    <property type="component" value="Unassembled WGS sequence"/>
</dbReference>
<organism evidence="1 2">
    <name type="scientific">Thelohanellus kitauei</name>
    <name type="common">Myxosporean</name>
    <dbReference type="NCBI Taxonomy" id="669202"/>
    <lineage>
        <taxon>Eukaryota</taxon>
        <taxon>Metazoa</taxon>
        <taxon>Cnidaria</taxon>
        <taxon>Myxozoa</taxon>
        <taxon>Myxosporea</taxon>
        <taxon>Bivalvulida</taxon>
        <taxon>Platysporina</taxon>
        <taxon>Myxobolidae</taxon>
        <taxon>Thelohanellus</taxon>
    </lineage>
</organism>
<keyword evidence="2" id="KW-1185">Reference proteome</keyword>
<evidence type="ECO:0000313" key="2">
    <source>
        <dbReference type="Proteomes" id="UP000031668"/>
    </source>
</evidence>
<gene>
    <name evidence="1" type="ORF">RF11_15275</name>
</gene>
<dbReference type="OrthoDB" id="126031at2759"/>
<sequence>MENNINDQPDIEYAICFGRVIIYDRKIHRNALRYRLSLYIKNPPANSRRCNDPQNILAMKEYVMNFLRIDPYKQFFFIDETGFQLNMIFTVRSRAHMNSSHQSRSGYKVSKLLCCMHDVLSGHGKFQNQ</sequence>
<evidence type="ECO:0000313" key="1">
    <source>
        <dbReference type="EMBL" id="KII72657.1"/>
    </source>
</evidence>
<dbReference type="AlphaFoldDB" id="A0A0C2NF85"/>